<proteinExistence type="predicted"/>
<evidence type="ECO:0000259" key="1">
    <source>
        <dbReference type="Pfam" id="PF13471"/>
    </source>
</evidence>
<protein>
    <submittedName>
        <fullName evidence="2">Lasso peptide biosynthesis B2 protein</fullName>
    </submittedName>
</protein>
<comment type="caution">
    <text evidence="2">The sequence shown here is derived from an EMBL/GenBank/DDBJ whole genome shotgun (WGS) entry which is preliminary data.</text>
</comment>
<dbReference type="InterPro" id="IPR032708">
    <property type="entry name" value="McjB_C"/>
</dbReference>
<evidence type="ECO:0000313" key="3">
    <source>
        <dbReference type="Proteomes" id="UP001580346"/>
    </source>
</evidence>
<accession>A0ABV5APA2</accession>
<name>A0ABV5APA2_9BACL</name>
<dbReference type="NCBIfam" id="NF033537">
    <property type="entry name" value="lasso_biosyn_B2"/>
    <property type="match status" value="1"/>
</dbReference>
<dbReference type="EMBL" id="JBHHMI010000002">
    <property type="protein sequence ID" value="MFB5266033.1"/>
    <property type="molecule type" value="Genomic_DNA"/>
</dbReference>
<feature type="domain" description="Microcin J25-processing protein McjB C-terminal" evidence="1">
    <location>
        <begin position="26"/>
        <end position="134"/>
    </location>
</feature>
<dbReference type="InterPro" id="IPR053521">
    <property type="entry name" value="McjB-like"/>
</dbReference>
<keyword evidence="3" id="KW-1185">Reference proteome</keyword>
<dbReference type="Pfam" id="PF13471">
    <property type="entry name" value="Transglut_core3"/>
    <property type="match status" value="1"/>
</dbReference>
<sequence length="141" mass="16548">MMSKLEFVKLYVSLFKIDLGLQVVGFEKLFKRHVKRYPLVSADVQKVKETHHIEEEINKLLMTIDYVCTVYPRSAQCMHRSFLGYQYLRKKFHLPVELVVGVRKMPFGAHAWLMLNGHNMNEDPQYTDQFQIILSTEGGEI</sequence>
<evidence type="ECO:0000313" key="2">
    <source>
        <dbReference type="EMBL" id="MFB5266033.1"/>
    </source>
</evidence>
<gene>
    <name evidence="2" type="ORF">ACE41H_04420</name>
</gene>
<reference evidence="2 3" key="1">
    <citation type="submission" date="2024-09" db="EMBL/GenBank/DDBJ databases">
        <title>Paenibacillus zeirhizospherea sp. nov., isolated from surface of the maize (Zea mays) roots in a horticulture field, Hungary.</title>
        <authorList>
            <person name="Marton D."/>
            <person name="Farkas M."/>
            <person name="Bedics A."/>
            <person name="Toth E."/>
            <person name="Tancsics A."/>
            <person name="Boka K."/>
            <person name="Maroti G."/>
            <person name="Kriszt B."/>
            <person name="Cserhati M."/>
        </authorList>
    </citation>
    <scope>NUCLEOTIDE SEQUENCE [LARGE SCALE GENOMIC DNA]</scope>
    <source>
        <strain evidence="2 3">KCTC 33519</strain>
    </source>
</reference>
<dbReference type="Proteomes" id="UP001580346">
    <property type="component" value="Unassembled WGS sequence"/>
</dbReference>
<organism evidence="2 3">
    <name type="scientific">Paenibacillus enshidis</name>
    <dbReference type="NCBI Taxonomy" id="1458439"/>
    <lineage>
        <taxon>Bacteria</taxon>
        <taxon>Bacillati</taxon>
        <taxon>Bacillota</taxon>
        <taxon>Bacilli</taxon>
        <taxon>Bacillales</taxon>
        <taxon>Paenibacillaceae</taxon>
        <taxon>Paenibacillus</taxon>
    </lineage>
</organism>